<feature type="coiled-coil region" evidence="1">
    <location>
        <begin position="193"/>
        <end position="276"/>
    </location>
</feature>
<dbReference type="AlphaFoldDB" id="A0A8S1PHC5"/>
<sequence>MYNRIYRVQNDPLYLENDTNTYRLQIPENELKSQKSSRLTSQSQLIQIVTNTQKNEQYQQITSNTGLASENWLIDLQIVQEENVGLISQLQVLQLNNRQQEKEIQEFEERQKQLESKLKDQILRIQLENDINFRKVEYENVKLLSQVEVYQKKQQQYEILIDDYLAQIDKMGIINNSIQQQLILVQKDTSLFYKDQDIQIQKLSEMNQQLLTQIAQLNNQKCTDSLQIKDLCIIRQTLQVQVNKHQDEILLLNDRLNEIQDQNSQLSRMNSEYLNQITILQTQLSEVQSKLQLNTYERDTKIRFSEQQSRQSNSTRHIEELNSKILSLNTQINQVNQQKQQLQQELYQIKKQLQQQQEDQLSIQSRQSKSNQQQKLIVELEERIIQFQKQLENESLSKSVNNGDLDIKNKQIIILEQNNSKLQQQLEQLNIQMEEEKNQLSDQTRRVKQLKNTEYDFEYRNSIRQKQTLQQELSKANQKDQIIQFSNENSKIEKQNRFIDDIQEQLQQYKIKYEKEIKDQRFENQQLNSQLGKVTFELQQIKQKYSREMEDIELEFQRENQRVSLQVNDKVSDLNQLELNNKQLKQDLLNLEQKYEKQLREANIKIKEISDDLEIMIENYKKEKQLNQKLEDQNEDQRKQLLIQVEEIKIKTERLKLNQLKEELRQKNEQINQIKQLNQQLELKIDKFEKYLRDLEDQLQQLSRKEEQFNYSKNQSLEDSLNVKIMQLQNNLVKAQKKEDQLIQCIKQLEQQQNSFRNSQEQSNLEQKNNQMFEEIQILVQTIKNQDFEIQTLKNQLNSYQREVSFMKEVVKDDSSRLETSLQDDQNRRIIELENKCALLLNENTRLNLLKAKQVDEWKKRHDILQSEFERSLNFREQNQQNKNIIMSSNFGQISNAK</sequence>
<keyword evidence="3" id="KW-1185">Reference proteome</keyword>
<keyword evidence="1" id="KW-0175">Coiled coil</keyword>
<protein>
    <submittedName>
        <fullName evidence="2">Uncharacterized protein</fullName>
    </submittedName>
</protein>
<evidence type="ECO:0000256" key="1">
    <source>
        <dbReference type="SAM" id="Coils"/>
    </source>
</evidence>
<feature type="coiled-coil region" evidence="1">
    <location>
        <begin position="318"/>
        <end position="850"/>
    </location>
</feature>
<gene>
    <name evidence="2" type="ORF">PSON_ATCC_30995.1.T0780061</name>
</gene>
<reference evidence="2" key="1">
    <citation type="submission" date="2021-01" db="EMBL/GenBank/DDBJ databases">
        <authorList>
            <consortium name="Genoscope - CEA"/>
            <person name="William W."/>
        </authorList>
    </citation>
    <scope>NUCLEOTIDE SEQUENCE</scope>
</reference>
<accession>A0A8S1PHC5</accession>
<proteinExistence type="predicted"/>
<organism evidence="2 3">
    <name type="scientific">Paramecium sonneborni</name>
    <dbReference type="NCBI Taxonomy" id="65129"/>
    <lineage>
        <taxon>Eukaryota</taxon>
        <taxon>Sar</taxon>
        <taxon>Alveolata</taxon>
        <taxon>Ciliophora</taxon>
        <taxon>Intramacronucleata</taxon>
        <taxon>Oligohymenophorea</taxon>
        <taxon>Peniculida</taxon>
        <taxon>Parameciidae</taxon>
        <taxon>Paramecium</taxon>
    </lineage>
</organism>
<name>A0A8S1PHC5_9CILI</name>
<dbReference type="Proteomes" id="UP000692954">
    <property type="component" value="Unassembled WGS sequence"/>
</dbReference>
<comment type="caution">
    <text evidence="2">The sequence shown here is derived from an EMBL/GenBank/DDBJ whole genome shotgun (WGS) entry which is preliminary data.</text>
</comment>
<dbReference type="EMBL" id="CAJJDN010000078">
    <property type="protein sequence ID" value="CAD8102525.1"/>
    <property type="molecule type" value="Genomic_DNA"/>
</dbReference>
<evidence type="ECO:0000313" key="3">
    <source>
        <dbReference type="Proteomes" id="UP000692954"/>
    </source>
</evidence>
<feature type="coiled-coil region" evidence="1">
    <location>
        <begin position="90"/>
        <end position="124"/>
    </location>
</feature>
<evidence type="ECO:0000313" key="2">
    <source>
        <dbReference type="EMBL" id="CAD8102525.1"/>
    </source>
</evidence>